<sequence>MRQYTLKTKRRAGKFVVDYSSELNPEQLDAVMAKGGPILVIAGAGSGKTRTVTYRVTRLIESRVDPSRILLVTFTNKAAKEMLHRVELLIGTDVKKLWGGTFHHIGNLILRHHADMIGFNRNYSILDREDSKDLLEACTTDLQIDTKSKRFPKGAVLLDIISFSINTETSIDKTINLKYPFYYELSKDIKNVARQYVKRKKGLNVMDYDALLLNWKLLFEERKDIREKYSNKFLHILIDEYQDTNKLQADIIDLTASHHRNLMVVGDDSQSIYSFRGANFANIIDFPKRYPDTTIYKLETNYRSTDEVLNMANTVLIHNIKQFPKKLRAVRGSGVKPGLIPLSDVLQQAEFIAERLLESRDEGIALNSIAILYRAHYQSMELQLELTKRGIPYTIRSGLRFFEQAHIKDITSYLKVVVNPLDEIAWKRILKLLPKIGNITADRIWKHIREHNGSLSCLETGKIQTLLNKGAITGWSDFVESIKNLNQPGIKSSPAEMIQTVLSDGYEYYLHAKYPDYVERIEDIKQIGNYASQYKSTESFLSELALLGTVESETVIFGGEEDEKVILSTVHQAKGLEWDVVFIIWLADGYFPSARSLKSLEGEEEERRLFYVAVTRARDELYLCYPIMNQKSHLESYVMKPSRFVKELEENCYERWEVLQE</sequence>
<name>A0A1E3XD86_9BACT</name>
<proteinExistence type="inferred from homology"/>
<evidence type="ECO:0000256" key="9">
    <source>
        <dbReference type="ARBA" id="ARBA00048988"/>
    </source>
</evidence>
<dbReference type="GO" id="GO:0000725">
    <property type="term" value="P:recombinational repair"/>
    <property type="evidence" value="ECO:0007669"/>
    <property type="project" value="TreeGrafter"/>
</dbReference>
<dbReference type="GO" id="GO:0016887">
    <property type="term" value="F:ATP hydrolysis activity"/>
    <property type="evidence" value="ECO:0007669"/>
    <property type="project" value="RHEA"/>
</dbReference>
<evidence type="ECO:0000256" key="1">
    <source>
        <dbReference type="ARBA" id="ARBA00009922"/>
    </source>
</evidence>
<dbReference type="CDD" id="cd17932">
    <property type="entry name" value="DEXQc_UvrD"/>
    <property type="match status" value="1"/>
</dbReference>
<comment type="catalytic activity">
    <reaction evidence="7">
        <text>Couples ATP hydrolysis with the unwinding of duplex DNA by translocating in the 3'-5' direction.</text>
        <dbReference type="EC" id="5.6.2.4"/>
    </reaction>
</comment>
<dbReference type="Gene3D" id="1.10.10.160">
    <property type="match status" value="1"/>
</dbReference>
<comment type="similarity">
    <text evidence="1">Belongs to the helicase family. UvrD subfamily.</text>
</comment>
<evidence type="ECO:0000256" key="3">
    <source>
        <dbReference type="ARBA" id="ARBA00022801"/>
    </source>
</evidence>
<accession>A0A1E3XD86</accession>
<evidence type="ECO:0000256" key="10">
    <source>
        <dbReference type="PROSITE-ProRule" id="PRU00560"/>
    </source>
</evidence>
<dbReference type="Gene3D" id="3.40.50.300">
    <property type="entry name" value="P-loop containing nucleotide triphosphate hydrolases"/>
    <property type="match status" value="2"/>
</dbReference>
<evidence type="ECO:0000256" key="6">
    <source>
        <dbReference type="ARBA" id="ARBA00023235"/>
    </source>
</evidence>
<evidence type="ECO:0000259" key="12">
    <source>
        <dbReference type="PROSITE" id="PS51217"/>
    </source>
</evidence>
<dbReference type="PATRIC" id="fig|1872076.5.peg.1454"/>
<dbReference type="Gene3D" id="1.10.486.10">
    <property type="entry name" value="PCRA, domain 4"/>
    <property type="match status" value="1"/>
</dbReference>
<evidence type="ECO:0000259" key="11">
    <source>
        <dbReference type="PROSITE" id="PS51198"/>
    </source>
</evidence>
<evidence type="ECO:0000313" key="13">
    <source>
        <dbReference type="EMBL" id="ODS33601.1"/>
    </source>
</evidence>
<feature type="domain" description="UvrD-like helicase ATP-binding" evidence="11">
    <location>
        <begin position="21"/>
        <end position="305"/>
    </location>
</feature>
<evidence type="ECO:0000256" key="8">
    <source>
        <dbReference type="ARBA" id="ARBA00034808"/>
    </source>
</evidence>
<dbReference type="AlphaFoldDB" id="A0A1E3XD86"/>
<dbReference type="GO" id="GO:0005524">
    <property type="term" value="F:ATP binding"/>
    <property type="evidence" value="ECO:0007669"/>
    <property type="project" value="UniProtKB-UniRule"/>
</dbReference>
<dbReference type="EMBL" id="MAYW01000024">
    <property type="protein sequence ID" value="ODS33601.1"/>
    <property type="molecule type" value="Genomic_DNA"/>
</dbReference>
<dbReference type="PANTHER" id="PTHR11070">
    <property type="entry name" value="UVRD / RECB / PCRA DNA HELICASE FAMILY MEMBER"/>
    <property type="match status" value="1"/>
</dbReference>
<dbReference type="EC" id="5.6.2.4" evidence="8"/>
<comment type="caution">
    <text evidence="13">The sequence shown here is derived from an EMBL/GenBank/DDBJ whole genome shotgun (WGS) entry which is preliminary data.</text>
</comment>
<evidence type="ECO:0000256" key="4">
    <source>
        <dbReference type="ARBA" id="ARBA00022806"/>
    </source>
</evidence>
<keyword evidence="2 10" id="KW-0547">Nucleotide-binding</keyword>
<keyword evidence="5 10" id="KW-0067">ATP-binding</keyword>
<dbReference type="InterPro" id="IPR000212">
    <property type="entry name" value="DNA_helicase_UvrD/REP"/>
</dbReference>
<evidence type="ECO:0000256" key="2">
    <source>
        <dbReference type="ARBA" id="ARBA00022741"/>
    </source>
</evidence>
<dbReference type="Pfam" id="PF13361">
    <property type="entry name" value="UvrD_C"/>
    <property type="match status" value="1"/>
</dbReference>
<feature type="domain" description="UvrD-like helicase C-terminal" evidence="12">
    <location>
        <begin position="306"/>
        <end position="575"/>
    </location>
</feature>
<feature type="binding site" evidence="10">
    <location>
        <begin position="42"/>
        <end position="49"/>
    </location>
    <ligand>
        <name>ATP</name>
        <dbReference type="ChEBI" id="CHEBI:30616"/>
    </ligand>
</feature>
<evidence type="ECO:0000313" key="14">
    <source>
        <dbReference type="Proteomes" id="UP000094056"/>
    </source>
</evidence>
<dbReference type="InterPro" id="IPR013986">
    <property type="entry name" value="DExx_box_DNA_helicase_dom_sf"/>
</dbReference>
<dbReference type="PROSITE" id="PS51198">
    <property type="entry name" value="UVRD_HELICASE_ATP_BIND"/>
    <property type="match status" value="1"/>
</dbReference>
<organism evidence="13 14">
    <name type="scientific">Candidatus Scalindua rubra</name>
    <dbReference type="NCBI Taxonomy" id="1872076"/>
    <lineage>
        <taxon>Bacteria</taxon>
        <taxon>Pseudomonadati</taxon>
        <taxon>Planctomycetota</taxon>
        <taxon>Candidatus Brocadiia</taxon>
        <taxon>Candidatus Brocadiales</taxon>
        <taxon>Candidatus Scalinduaceae</taxon>
        <taxon>Candidatus Scalindua</taxon>
    </lineage>
</organism>
<dbReference type="PANTHER" id="PTHR11070:SF3">
    <property type="entry name" value="DNA 3'-5' HELICASE"/>
    <property type="match status" value="1"/>
</dbReference>
<dbReference type="Proteomes" id="UP000094056">
    <property type="component" value="Unassembled WGS sequence"/>
</dbReference>
<keyword evidence="4 10" id="KW-0347">Helicase</keyword>
<dbReference type="GO" id="GO:0043138">
    <property type="term" value="F:3'-5' DNA helicase activity"/>
    <property type="evidence" value="ECO:0007669"/>
    <property type="project" value="UniProtKB-EC"/>
</dbReference>
<protein>
    <recommendedName>
        <fullName evidence="8">DNA 3'-5' helicase</fullName>
        <ecNumber evidence="8">5.6.2.4</ecNumber>
    </recommendedName>
</protein>
<comment type="catalytic activity">
    <reaction evidence="9">
        <text>ATP + H2O = ADP + phosphate + H(+)</text>
        <dbReference type="Rhea" id="RHEA:13065"/>
        <dbReference type="ChEBI" id="CHEBI:15377"/>
        <dbReference type="ChEBI" id="CHEBI:15378"/>
        <dbReference type="ChEBI" id="CHEBI:30616"/>
        <dbReference type="ChEBI" id="CHEBI:43474"/>
        <dbReference type="ChEBI" id="CHEBI:456216"/>
        <dbReference type="EC" id="5.6.2.4"/>
    </reaction>
</comment>
<dbReference type="SUPFAM" id="SSF52540">
    <property type="entry name" value="P-loop containing nucleoside triphosphate hydrolases"/>
    <property type="match status" value="1"/>
</dbReference>
<dbReference type="Pfam" id="PF00580">
    <property type="entry name" value="UvrD-helicase"/>
    <property type="match status" value="1"/>
</dbReference>
<reference evidence="13 14" key="1">
    <citation type="submission" date="2016-07" db="EMBL/GenBank/DDBJ databases">
        <title>Draft genome of Scalindua rubra, obtained from a brine-seawater interface in the Red Sea, sheds light on salt adaptation in anammox bacteria.</title>
        <authorList>
            <person name="Speth D.R."/>
            <person name="Lagkouvardos I."/>
            <person name="Wang Y."/>
            <person name="Qian P.-Y."/>
            <person name="Dutilh B.E."/>
            <person name="Jetten M.S."/>
        </authorList>
    </citation>
    <scope>NUCLEOTIDE SEQUENCE [LARGE SCALE GENOMIC DNA]</scope>
    <source>
        <strain evidence="13">BSI-1</strain>
    </source>
</reference>
<dbReference type="InterPro" id="IPR027417">
    <property type="entry name" value="P-loop_NTPase"/>
</dbReference>
<dbReference type="GO" id="GO:0003677">
    <property type="term" value="F:DNA binding"/>
    <property type="evidence" value="ECO:0007669"/>
    <property type="project" value="InterPro"/>
</dbReference>
<dbReference type="GO" id="GO:0005829">
    <property type="term" value="C:cytosol"/>
    <property type="evidence" value="ECO:0007669"/>
    <property type="project" value="TreeGrafter"/>
</dbReference>
<keyword evidence="3 10" id="KW-0378">Hydrolase</keyword>
<keyword evidence="6" id="KW-0413">Isomerase</keyword>
<evidence type="ECO:0000256" key="7">
    <source>
        <dbReference type="ARBA" id="ARBA00034617"/>
    </source>
</evidence>
<gene>
    <name evidence="13" type="ORF">SCARUB_01264</name>
</gene>
<dbReference type="PROSITE" id="PS51217">
    <property type="entry name" value="UVRD_HELICASE_CTER"/>
    <property type="match status" value="1"/>
</dbReference>
<dbReference type="InterPro" id="IPR014017">
    <property type="entry name" value="DNA_helicase_UvrD-like_C"/>
</dbReference>
<dbReference type="InterPro" id="IPR014016">
    <property type="entry name" value="UvrD-like_ATP-bd"/>
</dbReference>
<evidence type="ECO:0000256" key="5">
    <source>
        <dbReference type="ARBA" id="ARBA00022840"/>
    </source>
</evidence>